<evidence type="ECO:0000256" key="10">
    <source>
        <dbReference type="SAM" id="SignalP"/>
    </source>
</evidence>
<keyword evidence="8" id="KW-0802">TPR repeat</keyword>
<dbReference type="InterPro" id="IPR019734">
    <property type="entry name" value="TPR_rpt"/>
</dbReference>
<evidence type="ECO:0000256" key="5">
    <source>
        <dbReference type="ARBA" id="ARBA00022741"/>
    </source>
</evidence>
<dbReference type="InterPro" id="IPR011495">
    <property type="entry name" value="Sig_transdc_His_kin_sub2_dim/P"/>
</dbReference>
<comment type="catalytic activity">
    <reaction evidence="1">
        <text>ATP + protein L-histidine = ADP + protein N-phospho-L-histidine.</text>
        <dbReference type="EC" id="2.7.13.3"/>
    </reaction>
</comment>
<dbReference type="Gene3D" id="3.30.450.20">
    <property type="entry name" value="PAS domain"/>
    <property type="match status" value="1"/>
</dbReference>
<dbReference type="SMART" id="SM00387">
    <property type="entry name" value="HATPase_c"/>
    <property type="match status" value="1"/>
</dbReference>
<accession>A0A6B9ZKG4</accession>
<dbReference type="AlphaFoldDB" id="A0A6B9ZKG4"/>
<protein>
    <recommendedName>
        <fullName evidence="2">histidine kinase</fullName>
        <ecNumber evidence="2">2.7.13.3</ecNumber>
    </recommendedName>
</protein>
<evidence type="ECO:0000256" key="9">
    <source>
        <dbReference type="SAM" id="Coils"/>
    </source>
</evidence>
<dbReference type="PANTHER" id="PTHR41523:SF8">
    <property type="entry name" value="ETHYLENE RESPONSE SENSOR PROTEIN"/>
    <property type="match status" value="1"/>
</dbReference>
<evidence type="ECO:0000313" key="13">
    <source>
        <dbReference type="Proteomes" id="UP000476411"/>
    </source>
</evidence>
<feature type="signal peptide" evidence="10">
    <location>
        <begin position="1"/>
        <end position="20"/>
    </location>
</feature>
<evidence type="ECO:0000256" key="7">
    <source>
        <dbReference type="ARBA" id="ARBA00022840"/>
    </source>
</evidence>
<evidence type="ECO:0000256" key="1">
    <source>
        <dbReference type="ARBA" id="ARBA00000085"/>
    </source>
</evidence>
<dbReference type="PANTHER" id="PTHR41523">
    <property type="entry name" value="TWO-COMPONENT SYSTEM SENSOR PROTEIN"/>
    <property type="match status" value="1"/>
</dbReference>
<evidence type="ECO:0000256" key="4">
    <source>
        <dbReference type="ARBA" id="ARBA00022679"/>
    </source>
</evidence>
<keyword evidence="6" id="KW-0418">Kinase</keyword>
<dbReference type="Proteomes" id="UP000476411">
    <property type="component" value="Chromosome"/>
</dbReference>
<dbReference type="EC" id="2.7.13.3" evidence="2"/>
<gene>
    <name evidence="12" type="ORF">GWR21_16410</name>
</gene>
<keyword evidence="9" id="KW-0175">Coiled coil</keyword>
<dbReference type="Pfam" id="PF02518">
    <property type="entry name" value="HATPase_c"/>
    <property type="match status" value="1"/>
</dbReference>
<evidence type="ECO:0000259" key="11">
    <source>
        <dbReference type="PROSITE" id="PS50109"/>
    </source>
</evidence>
<dbReference type="SUPFAM" id="SSF48452">
    <property type="entry name" value="TPR-like"/>
    <property type="match status" value="2"/>
</dbReference>
<keyword evidence="3" id="KW-0597">Phosphoprotein</keyword>
<dbReference type="Gene3D" id="3.30.565.10">
    <property type="entry name" value="Histidine kinase-like ATPase, C-terminal domain"/>
    <property type="match status" value="1"/>
</dbReference>
<dbReference type="GO" id="GO:0004673">
    <property type="term" value="F:protein histidine kinase activity"/>
    <property type="evidence" value="ECO:0007669"/>
    <property type="project" value="UniProtKB-EC"/>
</dbReference>
<feature type="domain" description="Histidine kinase" evidence="11">
    <location>
        <begin position="563"/>
        <end position="754"/>
    </location>
</feature>
<feature type="repeat" description="TPR" evidence="8">
    <location>
        <begin position="252"/>
        <end position="285"/>
    </location>
</feature>
<reference evidence="12 13" key="1">
    <citation type="submission" date="2020-01" db="EMBL/GenBank/DDBJ databases">
        <title>Complete genome sequence of Chitinophaga sp. H33E-04 isolated from quinoa roots.</title>
        <authorList>
            <person name="Weon H.-Y."/>
            <person name="Lee S.A."/>
        </authorList>
    </citation>
    <scope>NUCLEOTIDE SEQUENCE [LARGE SCALE GENOMIC DNA]</scope>
    <source>
        <strain evidence="12 13">H33E-04</strain>
    </source>
</reference>
<name>A0A6B9ZKG4_9BACT</name>
<feature type="coiled-coil region" evidence="9">
    <location>
        <begin position="522"/>
        <end position="549"/>
    </location>
</feature>
<evidence type="ECO:0000256" key="8">
    <source>
        <dbReference type="PROSITE-ProRule" id="PRU00339"/>
    </source>
</evidence>
<dbReference type="EMBL" id="CP048113">
    <property type="protein sequence ID" value="QHS61123.1"/>
    <property type="molecule type" value="Genomic_DNA"/>
</dbReference>
<dbReference type="PROSITE" id="PS50005">
    <property type="entry name" value="TPR"/>
    <property type="match status" value="1"/>
</dbReference>
<keyword evidence="7" id="KW-0067">ATP-binding</keyword>
<dbReference type="PROSITE" id="PS50293">
    <property type="entry name" value="TPR_REGION"/>
    <property type="match status" value="1"/>
</dbReference>
<sequence>MNRLLPFICCLLLTCLPATAQVKRIFPQDGLRSLLNKATPDAQDIKALIWWGEEYVNRPGETKPDMDSAILCANKILNAGTRQQHPVWQGQACVIYSKIFRETNDKKRGTDYILKAKKIFEQQQHDEGTGDVYAEMAKYKQSTDQKELQEIIQYYDTAAKLYEKSGNKLKQSNALYHLADFLLLKSEPARSIQYANQAIALCNEIGWTALGACYDVLAMAYNESGDLSKALSYALLSVKDAEERKDSSQTLSTAYNRLGMLYYELEDFSKSIVYYEKALTLASMRRDTPSMQYLTGNIANSCFRLNKPAEGLRMLKQEAAHYPPTERGTNISMISGFSNAYILLKQLDSARSYIDKLVDIRATLEKDEAEQVYILTPIIRYTLAAGQYEKARNYCAELNAVLSKHSVLPHIVKNYNLWFKADSSLGDYKSAIRHYQLYKYYNDSLFSIAKAQQINQLQVKYETEQKDQALQLKQQNIELLTREGQLQKSELQRARFTRNMIITGAGMMALLLILGYNRYQLKLRSNQQLQQQQQEINRQNQSLQELIGTQHKLLEEKEWLVKEIHHRVKNNLQIVMSLLNTQAAFLNDEDALNAIRESRFRMQAISLIHHKLYQSENMALIDMHNYIHELVLYLKDGFANRQQIKFDLQIMPVKLDVSHAVPVGLILNEAITNAIKYAFFAAGTITVSLQKTAEDQLTLIIADNGKGFATGDMPASKKSMGMTLIHALSEQLEGQLNIRSNNGVTVSVTFTYTEQPAFREEERLDEV</sequence>
<evidence type="ECO:0000256" key="3">
    <source>
        <dbReference type="ARBA" id="ARBA00022553"/>
    </source>
</evidence>
<dbReference type="Pfam" id="PF00515">
    <property type="entry name" value="TPR_1"/>
    <property type="match status" value="1"/>
</dbReference>
<dbReference type="SUPFAM" id="SSF55874">
    <property type="entry name" value="ATPase domain of HSP90 chaperone/DNA topoisomerase II/histidine kinase"/>
    <property type="match status" value="1"/>
</dbReference>
<dbReference type="PROSITE" id="PS50109">
    <property type="entry name" value="HIS_KIN"/>
    <property type="match status" value="1"/>
</dbReference>
<organism evidence="12 13">
    <name type="scientific">Chitinophaga agri</name>
    <dbReference type="NCBI Taxonomy" id="2703787"/>
    <lineage>
        <taxon>Bacteria</taxon>
        <taxon>Pseudomonadati</taxon>
        <taxon>Bacteroidota</taxon>
        <taxon>Chitinophagia</taxon>
        <taxon>Chitinophagales</taxon>
        <taxon>Chitinophagaceae</taxon>
        <taxon>Chitinophaga</taxon>
    </lineage>
</organism>
<evidence type="ECO:0000256" key="6">
    <source>
        <dbReference type="ARBA" id="ARBA00022777"/>
    </source>
</evidence>
<feature type="chain" id="PRO_5025528339" description="histidine kinase" evidence="10">
    <location>
        <begin position="21"/>
        <end position="767"/>
    </location>
</feature>
<dbReference type="KEGG" id="chih:GWR21_16410"/>
<dbReference type="Pfam" id="PF07568">
    <property type="entry name" value="HisKA_2"/>
    <property type="match status" value="1"/>
</dbReference>
<evidence type="ECO:0000313" key="12">
    <source>
        <dbReference type="EMBL" id="QHS61123.1"/>
    </source>
</evidence>
<keyword evidence="5" id="KW-0547">Nucleotide-binding</keyword>
<dbReference type="Gene3D" id="1.25.40.10">
    <property type="entry name" value="Tetratricopeptide repeat domain"/>
    <property type="match status" value="2"/>
</dbReference>
<dbReference type="SMART" id="SM00028">
    <property type="entry name" value="TPR"/>
    <property type="match status" value="3"/>
</dbReference>
<dbReference type="InterPro" id="IPR005467">
    <property type="entry name" value="His_kinase_dom"/>
</dbReference>
<dbReference type="InterPro" id="IPR011990">
    <property type="entry name" value="TPR-like_helical_dom_sf"/>
</dbReference>
<dbReference type="GO" id="GO:0005524">
    <property type="term" value="F:ATP binding"/>
    <property type="evidence" value="ECO:0007669"/>
    <property type="project" value="UniProtKB-KW"/>
</dbReference>
<keyword evidence="4" id="KW-0808">Transferase</keyword>
<evidence type="ECO:0000256" key="2">
    <source>
        <dbReference type="ARBA" id="ARBA00012438"/>
    </source>
</evidence>
<dbReference type="InterPro" id="IPR036890">
    <property type="entry name" value="HATPase_C_sf"/>
</dbReference>
<dbReference type="InterPro" id="IPR003594">
    <property type="entry name" value="HATPase_dom"/>
</dbReference>
<proteinExistence type="predicted"/>
<dbReference type="RefSeq" id="WP_162332801.1">
    <property type="nucleotide sequence ID" value="NZ_CP048113.1"/>
</dbReference>
<keyword evidence="10" id="KW-0732">Signal</keyword>
<keyword evidence="13" id="KW-1185">Reference proteome</keyword>